<keyword evidence="12" id="KW-0624">Polysaccharide degradation</keyword>
<dbReference type="GO" id="GO:0008843">
    <property type="term" value="F:endochitinase activity"/>
    <property type="evidence" value="ECO:0007669"/>
    <property type="project" value="UniProtKB-EC"/>
</dbReference>
<evidence type="ECO:0000256" key="6">
    <source>
        <dbReference type="ARBA" id="ARBA00022669"/>
    </source>
</evidence>
<dbReference type="Pfam" id="PF00704">
    <property type="entry name" value="Glyco_hydro_18"/>
    <property type="match status" value="1"/>
</dbReference>
<dbReference type="Pfam" id="PF14856">
    <property type="entry name" value="Hce2"/>
    <property type="match status" value="1"/>
</dbReference>
<dbReference type="PROSITE" id="PS51910">
    <property type="entry name" value="GH18_2"/>
    <property type="match status" value="1"/>
</dbReference>
<proteinExistence type="inferred from homology"/>
<dbReference type="InterPro" id="IPR029226">
    <property type="entry name" value="Ecp2-like"/>
</dbReference>
<evidence type="ECO:0000259" key="15">
    <source>
        <dbReference type="PROSITE" id="PS51910"/>
    </source>
</evidence>
<dbReference type="InterPro" id="IPR001223">
    <property type="entry name" value="Glyco_hydro18_cat"/>
</dbReference>
<evidence type="ECO:0000256" key="4">
    <source>
        <dbReference type="ARBA" id="ARBA00012729"/>
    </source>
</evidence>
<comment type="caution">
    <text evidence="16">The sequence shown here is derived from an EMBL/GenBank/DDBJ whole genome shotgun (WGS) entry which is preliminary data.</text>
</comment>
<dbReference type="SUPFAM" id="SSF51445">
    <property type="entry name" value="(Trans)glycosidases"/>
    <property type="match status" value="1"/>
</dbReference>
<keyword evidence="11 13" id="KW-0326">Glycosidase</keyword>
<dbReference type="SUPFAM" id="SSF54556">
    <property type="entry name" value="Chitinase insertion domain"/>
    <property type="match status" value="1"/>
</dbReference>
<reference evidence="16" key="2">
    <citation type="submission" date="2023-05" db="EMBL/GenBank/DDBJ databases">
        <authorList>
            <consortium name="Lawrence Berkeley National Laboratory"/>
            <person name="Steindorff A."/>
            <person name="Hensen N."/>
            <person name="Bonometti L."/>
            <person name="Westerberg I."/>
            <person name="Brannstrom I.O."/>
            <person name="Guillou S."/>
            <person name="Cros-Aarteil S."/>
            <person name="Calhoun S."/>
            <person name="Haridas S."/>
            <person name="Kuo A."/>
            <person name="Mondo S."/>
            <person name="Pangilinan J."/>
            <person name="Riley R."/>
            <person name="Labutti K."/>
            <person name="Andreopoulos B."/>
            <person name="Lipzen A."/>
            <person name="Chen C."/>
            <person name="Yanf M."/>
            <person name="Daum C."/>
            <person name="Ng V."/>
            <person name="Clum A."/>
            <person name="Ohm R."/>
            <person name="Martin F."/>
            <person name="Silar P."/>
            <person name="Natvig D."/>
            <person name="Lalanne C."/>
            <person name="Gautier V."/>
            <person name="Ament-Velasquez S.L."/>
            <person name="Kruys A."/>
            <person name="Hutchinson M.I."/>
            <person name="Powell A.J."/>
            <person name="Barry K."/>
            <person name="Miller A.N."/>
            <person name="Grigoriev I.V."/>
            <person name="Debuchy R."/>
            <person name="Gladieux P."/>
            <person name="Thoren M.H."/>
            <person name="Johannesson H."/>
        </authorList>
    </citation>
    <scope>NUCLEOTIDE SEQUENCE</scope>
    <source>
        <strain evidence="16">CBS 359.72</strain>
    </source>
</reference>
<dbReference type="InterPro" id="IPR053214">
    <property type="entry name" value="LysM12-like"/>
</dbReference>
<evidence type="ECO:0000256" key="8">
    <source>
        <dbReference type="ARBA" id="ARBA00023024"/>
    </source>
</evidence>
<gene>
    <name evidence="16" type="ORF">C7999DRAFT_42178</name>
</gene>
<dbReference type="GO" id="GO:0000272">
    <property type="term" value="P:polysaccharide catabolic process"/>
    <property type="evidence" value="ECO:0007669"/>
    <property type="project" value="UniProtKB-KW"/>
</dbReference>
<evidence type="ECO:0000256" key="12">
    <source>
        <dbReference type="ARBA" id="ARBA00023326"/>
    </source>
</evidence>
<dbReference type="Gene3D" id="3.20.20.80">
    <property type="entry name" value="Glycosidases"/>
    <property type="match status" value="1"/>
</dbReference>
<evidence type="ECO:0000256" key="5">
    <source>
        <dbReference type="ARBA" id="ARBA00022525"/>
    </source>
</evidence>
<keyword evidence="6" id="KW-0147">Chitin-binding</keyword>
<feature type="signal peptide" evidence="14">
    <location>
        <begin position="1"/>
        <end position="25"/>
    </location>
</feature>
<feature type="chain" id="PRO_5042964699" description="chitinase" evidence="14">
    <location>
        <begin position="26"/>
        <end position="1437"/>
    </location>
</feature>
<evidence type="ECO:0000256" key="3">
    <source>
        <dbReference type="ARBA" id="ARBA00008682"/>
    </source>
</evidence>
<dbReference type="Gene3D" id="3.10.50.10">
    <property type="match status" value="1"/>
</dbReference>
<dbReference type="PROSITE" id="PS01095">
    <property type="entry name" value="GH18_1"/>
    <property type="match status" value="1"/>
</dbReference>
<keyword evidence="5" id="KW-0964">Secreted</keyword>
<dbReference type="GO" id="GO:0006032">
    <property type="term" value="P:chitin catabolic process"/>
    <property type="evidence" value="ECO:0007669"/>
    <property type="project" value="UniProtKB-KW"/>
</dbReference>
<evidence type="ECO:0000313" key="16">
    <source>
        <dbReference type="EMBL" id="KAK4246406.1"/>
    </source>
</evidence>
<evidence type="ECO:0000256" key="2">
    <source>
        <dbReference type="ARBA" id="ARBA00004613"/>
    </source>
</evidence>
<comment type="similarity">
    <text evidence="3">Belongs to the glycosyl hydrolase 18 family. Chitinase class V subfamily.</text>
</comment>
<protein>
    <recommendedName>
        <fullName evidence="4">chitinase</fullName>
        <ecNumber evidence="4">3.2.1.14</ecNumber>
    </recommendedName>
</protein>
<organism evidence="16 17">
    <name type="scientific">Corynascus novoguineensis</name>
    <dbReference type="NCBI Taxonomy" id="1126955"/>
    <lineage>
        <taxon>Eukaryota</taxon>
        <taxon>Fungi</taxon>
        <taxon>Dikarya</taxon>
        <taxon>Ascomycota</taxon>
        <taxon>Pezizomycotina</taxon>
        <taxon>Sordariomycetes</taxon>
        <taxon>Sordariomycetidae</taxon>
        <taxon>Sordariales</taxon>
        <taxon>Chaetomiaceae</taxon>
        <taxon>Corynascus</taxon>
    </lineage>
</organism>
<keyword evidence="9" id="KW-0843">Virulence</keyword>
<dbReference type="Proteomes" id="UP001303647">
    <property type="component" value="Unassembled WGS sequence"/>
</dbReference>
<dbReference type="EC" id="3.2.1.14" evidence="4"/>
<dbReference type="GO" id="GO:0005576">
    <property type="term" value="C:extracellular region"/>
    <property type="evidence" value="ECO:0007669"/>
    <property type="project" value="UniProtKB-SubCell"/>
</dbReference>
<dbReference type="EMBL" id="MU857675">
    <property type="protein sequence ID" value="KAK4246406.1"/>
    <property type="molecule type" value="Genomic_DNA"/>
</dbReference>
<dbReference type="GO" id="GO:0008061">
    <property type="term" value="F:chitin binding"/>
    <property type="evidence" value="ECO:0007669"/>
    <property type="project" value="UniProtKB-KW"/>
</dbReference>
<accession>A0AAN7HEB6</accession>
<keyword evidence="14" id="KW-0732">Signal</keyword>
<keyword evidence="8" id="KW-0146">Chitin degradation</keyword>
<comment type="subcellular location">
    <subcellularLocation>
        <location evidence="2">Secreted</location>
    </subcellularLocation>
</comment>
<evidence type="ECO:0000256" key="7">
    <source>
        <dbReference type="ARBA" id="ARBA00022801"/>
    </source>
</evidence>
<dbReference type="CDD" id="cd02878">
    <property type="entry name" value="GH18_zymocin_alpha"/>
    <property type="match status" value="1"/>
</dbReference>
<keyword evidence="17" id="KW-1185">Reference proteome</keyword>
<dbReference type="SMART" id="SM00636">
    <property type="entry name" value="Glyco_18"/>
    <property type="match status" value="1"/>
</dbReference>
<sequence length="1437" mass="157275">MVASSWLPALFVAVALLLSAKGALAKEPAFRAPFRLGTFDDDATCPERCSVSGPNTGNWSVYPNFKPIKQCKQTMFYDFSLYDPVDDPTVNHRIHACSSFGPDFSNIPASITRTASVSPAEVQFELGWWNEGYGLAAPGLRSLAKQLRSYIDRGHGATDRPFVMYGQSAQATIGIYIGQGLLYQGVSKSALKIFQDNLANLDVLTPSIAMQLCAPGYDSTHIFGVAVTSNATFAPIQNAIRTWANATCLSFTESKKFSAEVMFTTPLLLSNETVNSTVQARGRSWPRAGASTLHPYAAECRTVQVAAGDGCAELAKRCGISASFCSTLKPKQHVCCSSGKLPDFRPVPNADGSCYSYKVKSNDNCANLAAEYGLTGGCKVLFLDTIVCLSKGTPPFPAPISNAVCGPQKLGTVPPTDGSNIADLNPCPINACCNIWAQCGISKDFCIDTNTGPPGTAAPGTYGCISNCGLDIVRGKGDGSIRIAYFEGYSLKRDCLFQDPSQIDTSKYTHVHFAFGLLTPTFEVNVGDTLSSYQFTQFKRISGAKRILSFGGWVFSTSMETYTIFRNGVKPENRLTMAKNIANFIKEHDLDGVDIDWEYPGAPDLPDIPKGEEDEGLNYLYFLVVLKNMLPGKSISIAAPSSYWYMKQYPIKDIGKIVDYIVFMSYDLHGQWDAHNVWSQEGCVTGNCLRSHVNLTETRQALVMITKAGVPGEKVIVGVTSYGRSFDMAQSGCWGPNCQFTGDRLNSNAKPGRCTGTPGYISNAEIDEIMAAEGSLQARSGRVVTSFIDTSSNTDVLVYDDNQWVGYMSERTKKTRTTLYAGWGLGGTSDWASDLQQYHGVPGPSEDWNEFKQLIRAGEDPKDDHSRNSSWTRFDYTNPYLVWKTEYTPSQRWGNLSTDAAWRDVVRIWKETDKPRKISFTTSVSTTLHISADNDCRRINQCNTPEECTKGLDGPYSGPAAQFIWNSMVKIHQMFYDYNEMLIAATSFVSMALIDLEKTFAPVPEEEDKAWIYLLIDLITLGTLTVAGPAFNRQVGILSYFSDKSQNDIKDTVMTLIGQRTTIAKDVLPSMQHEWTDEMQATFGTMLGRVVKGWLNTTLLTSLDILWDAMSGGKLIEGMPAPGTKLPPVDESIDREFQANVEKSIYAFAIPNLWRVSQTYAFVLDSGAGCGEKKALQNYLEDETMDATGVCVDGRQYYLVAPIGDSKTCDWVNGMWDCTLNSKFSAPPGLNRLGGDFGYLTKEDFVKGSVRTYIKNGKRNTGGGMPDLADPFVVSNLIDMDFTTPGFFHLPVCGPEHAYQSWETSKSGYSANYPCDVPQGISDCGNSTFEDQTSAASPKVADCLQIIKNIQDDGSTEWTTQVLAKNQREIASFGGCRFGVEATEETGNADFKVGGQDVIDIINDSIKKFGGSGSVGAKGDMKCNGNIKLQAVKWGIY</sequence>
<comment type="catalytic activity">
    <reaction evidence="1">
        <text>Random endo-hydrolysis of N-acetyl-beta-D-glucosaminide (1-&gt;4)-beta-linkages in chitin and chitodextrins.</text>
        <dbReference type="EC" id="3.2.1.14"/>
    </reaction>
</comment>
<evidence type="ECO:0000313" key="17">
    <source>
        <dbReference type="Proteomes" id="UP001303647"/>
    </source>
</evidence>
<dbReference type="InterPro" id="IPR029070">
    <property type="entry name" value="Chitinase_insertion_sf"/>
</dbReference>
<dbReference type="InterPro" id="IPR001579">
    <property type="entry name" value="Glyco_hydro_18_chit_AS"/>
</dbReference>
<keyword evidence="7 13" id="KW-0378">Hydrolase</keyword>
<evidence type="ECO:0000256" key="1">
    <source>
        <dbReference type="ARBA" id="ARBA00000822"/>
    </source>
</evidence>
<keyword evidence="10" id="KW-0119">Carbohydrate metabolism</keyword>
<dbReference type="InterPro" id="IPR017853">
    <property type="entry name" value="GH"/>
</dbReference>
<name>A0AAN7HEB6_9PEZI</name>
<dbReference type="PANTHER" id="PTHR47700">
    <property type="entry name" value="V CHITINASE, PUTATIVE (AFU_ORTHOLOGUE AFUA_6G13720)-RELATED"/>
    <property type="match status" value="1"/>
</dbReference>
<feature type="domain" description="GH18" evidence="15">
    <location>
        <begin position="480"/>
        <end position="858"/>
    </location>
</feature>
<dbReference type="PANTHER" id="PTHR47700:SF1">
    <property type="entry name" value="CHITINASE"/>
    <property type="match status" value="1"/>
</dbReference>
<evidence type="ECO:0000256" key="14">
    <source>
        <dbReference type="SAM" id="SignalP"/>
    </source>
</evidence>
<dbReference type="InterPro" id="IPR011583">
    <property type="entry name" value="Chitinase_II/V-like_cat"/>
</dbReference>
<reference evidence="16" key="1">
    <citation type="journal article" date="2023" name="Mol. Phylogenet. Evol.">
        <title>Genome-scale phylogeny and comparative genomics of the fungal order Sordariales.</title>
        <authorList>
            <person name="Hensen N."/>
            <person name="Bonometti L."/>
            <person name="Westerberg I."/>
            <person name="Brannstrom I.O."/>
            <person name="Guillou S."/>
            <person name="Cros-Aarteil S."/>
            <person name="Calhoun S."/>
            <person name="Haridas S."/>
            <person name="Kuo A."/>
            <person name="Mondo S."/>
            <person name="Pangilinan J."/>
            <person name="Riley R."/>
            <person name="LaButti K."/>
            <person name="Andreopoulos B."/>
            <person name="Lipzen A."/>
            <person name="Chen C."/>
            <person name="Yan M."/>
            <person name="Daum C."/>
            <person name="Ng V."/>
            <person name="Clum A."/>
            <person name="Steindorff A."/>
            <person name="Ohm R.A."/>
            <person name="Martin F."/>
            <person name="Silar P."/>
            <person name="Natvig D.O."/>
            <person name="Lalanne C."/>
            <person name="Gautier V."/>
            <person name="Ament-Velasquez S.L."/>
            <person name="Kruys A."/>
            <person name="Hutchinson M.I."/>
            <person name="Powell A.J."/>
            <person name="Barry K."/>
            <person name="Miller A.N."/>
            <person name="Grigoriev I.V."/>
            <person name="Debuchy R."/>
            <person name="Gladieux P."/>
            <person name="Hiltunen Thoren M."/>
            <person name="Johannesson H."/>
        </authorList>
    </citation>
    <scope>NUCLEOTIDE SEQUENCE</scope>
    <source>
        <strain evidence="16">CBS 359.72</strain>
    </source>
</reference>
<evidence type="ECO:0000256" key="11">
    <source>
        <dbReference type="ARBA" id="ARBA00023295"/>
    </source>
</evidence>
<evidence type="ECO:0000256" key="10">
    <source>
        <dbReference type="ARBA" id="ARBA00023277"/>
    </source>
</evidence>
<evidence type="ECO:0000256" key="13">
    <source>
        <dbReference type="RuleBase" id="RU000489"/>
    </source>
</evidence>
<evidence type="ECO:0000256" key="9">
    <source>
        <dbReference type="ARBA" id="ARBA00023026"/>
    </source>
</evidence>